<feature type="domain" description="RCK C-terminal" evidence="8">
    <location>
        <begin position="204"/>
        <end position="290"/>
    </location>
</feature>
<feature type="transmembrane region" description="Helical" evidence="7">
    <location>
        <begin position="56"/>
        <end position="84"/>
    </location>
</feature>
<proteinExistence type="predicted"/>
<keyword evidence="2" id="KW-0813">Transport</keyword>
<comment type="caution">
    <text evidence="9">The sequence shown here is derived from an EMBL/GenBank/DDBJ whole genome shotgun (WGS) entry which is preliminary data.</text>
</comment>
<dbReference type="eggNOG" id="COG0490">
    <property type="taxonomic scope" value="Bacteria"/>
</dbReference>
<evidence type="ECO:0000259" key="8">
    <source>
        <dbReference type="PROSITE" id="PS51202"/>
    </source>
</evidence>
<dbReference type="InterPro" id="IPR006037">
    <property type="entry name" value="RCK_C"/>
</dbReference>
<feature type="transmembrane region" description="Helical" evidence="7">
    <location>
        <begin position="504"/>
        <end position="521"/>
    </location>
</feature>
<dbReference type="InterPro" id="IPR051679">
    <property type="entry name" value="DASS-Related_Transporters"/>
</dbReference>
<name>A9CTY1_HOEPD</name>
<evidence type="ECO:0000256" key="6">
    <source>
        <dbReference type="ARBA" id="ARBA00023136"/>
    </source>
</evidence>
<keyword evidence="4" id="KW-0677">Repeat</keyword>
<evidence type="ECO:0000256" key="4">
    <source>
        <dbReference type="ARBA" id="ARBA00022737"/>
    </source>
</evidence>
<dbReference type="eggNOG" id="COG0471">
    <property type="taxonomic scope" value="Bacteria"/>
</dbReference>
<accession>A9CTY1</accession>
<dbReference type="EMBL" id="ABIA03000005">
    <property type="protein sequence ID" value="EDQ35123.1"/>
    <property type="molecule type" value="Genomic_DNA"/>
</dbReference>
<feature type="transmembrane region" description="Helical" evidence="7">
    <location>
        <begin position="419"/>
        <end position="436"/>
    </location>
</feature>
<dbReference type="HOGENOM" id="CLU_005170_6_1_5"/>
<feature type="transmembrane region" description="Helical" evidence="7">
    <location>
        <begin position="132"/>
        <end position="152"/>
    </location>
</feature>
<comment type="subcellular location">
    <subcellularLocation>
        <location evidence="1">Membrane</location>
        <topology evidence="1">Multi-pass membrane protein</topology>
    </subcellularLocation>
</comment>
<evidence type="ECO:0000256" key="1">
    <source>
        <dbReference type="ARBA" id="ARBA00004141"/>
    </source>
</evidence>
<dbReference type="InterPro" id="IPR036721">
    <property type="entry name" value="RCK_C_sf"/>
</dbReference>
<feature type="transmembrane region" description="Helical" evidence="7">
    <location>
        <begin position="566"/>
        <end position="586"/>
    </location>
</feature>
<dbReference type="Proteomes" id="UP000004291">
    <property type="component" value="Chromosome"/>
</dbReference>
<keyword evidence="3 7" id="KW-0812">Transmembrane</keyword>
<keyword evidence="10" id="KW-1185">Reference proteome</keyword>
<organism evidence="9 10">
    <name type="scientific">Hoeflea phototrophica (strain DSM 17068 / NCIMB 14078 / DFL-43)</name>
    <dbReference type="NCBI Taxonomy" id="411684"/>
    <lineage>
        <taxon>Bacteria</taxon>
        <taxon>Pseudomonadati</taxon>
        <taxon>Pseudomonadota</taxon>
        <taxon>Alphaproteobacteria</taxon>
        <taxon>Hyphomicrobiales</taxon>
        <taxon>Rhizobiaceae</taxon>
        <taxon>Hoeflea</taxon>
    </lineage>
</organism>
<reference evidence="9 10" key="2">
    <citation type="submission" date="2012-06" db="EMBL/GenBank/DDBJ databases">
        <authorList>
            <person name="Fiebig A."/>
        </authorList>
    </citation>
    <scope>NUCLEOTIDE SEQUENCE [LARGE SCALE GENOMIC DNA]</scope>
    <source>
        <strain evidence="9 10">DFL-43</strain>
    </source>
</reference>
<evidence type="ECO:0000256" key="5">
    <source>
        <dbReference type="ARBA" id="ARBA00022989"/>
    </source>
</evidence>
<feature type="transmembrane region" description="Helical" evidence="7">
    <location>
        <begin position="96"/>
        <end position="120"/>
    </location>
</feature>
<feature type="domain" description="RCK C-terminal" evidence="8">
    <location>
        <begin position="296"/>
        <end position="380"/>
    </location>
</feature>
<dbReference type="OrthoDB" id="9809303at2"/>
<feature type="transmembrane region" description="Helical" evidence="7">
    <location>
        <begin position="527"/>
        <end position="545"/>
    </location>
</feature>
<dbReference type="GO" id="GO:0005886">
    <property type="term" value="C:plasma membrane"/>
    <property type="evidence" value="ECO:0007669"/>
    <property type="project" value="TreeGrafter"/>
</dbReference>
<feature type="transmembrane region" description="Helical" evidence="7">
    <location>
        <begin position="443"/>
        <end position="461"/>
    </location>
</feature>
<dbReference type="PANTHER" id="PTHR43652">
    <property type="entry name" value="BASIC AMINO ACID ANTIPORTER YFCC-RELATED"/>
    <property type="match status" value="1"/>
</dbReference>
<dbReference type="AlphaFoldDB" id="A9CTY1"/>
<evidence type="ECO:0000256" key="7">
    <source>
        <dbReference type="SAM" id="Phobius"/>
    </source>
</evidence>
<feature type="transmembrane region" description="Helical" evidence="7">
    <location>
        <begin position="30"/>
        <end position="49"/>
    </location>
</feature>
<feature type="transmembrane region" description="Helical" evidence="7">
    <location>
        <begin position="7"/>
        <end position="24"/>
    </location>
</feature>
<sequence>MTTEQIMLFGILIVLFGMLVWGRFRYDLVAFVALLATVLLGLIEPGAAFGGFGHPAVVIIALVLIVSRGLMNSGAVELIARFVISSDRPLPVHIGVMAVAGAALSAVINNVAALALLMTLDIDAARKAKRAVSLSLMPLSFGTILGGMITLIGTPPNIVIAQYREDALGAPFSMFDFAPVGIAVAVVGIAYVAFIGWRLLPARPDAVSLEGDAGLYVAEARVKEGSRSIGQTVGDLYSLANDSDVTILGLVRQGKRLPGFSRARELRQGDFLALEGDPKQIEAFMGAAELDTVGAEHHGGLLGKSLSLVEVIVPEDARIVGRTTAGLRLVQKHGVTLLGVSRQGKRFRERVRNLPVKAGDVLLLIGPDDNIAAASAWLGVLPLENRRLEVLQRTKALAALAIFAASIALTVIGVAPLTISLGLCVVAYLALGVIGGRDFYALIEWKVIVLLACLIPVGAALEQTGGSQLIAGLIVTQTVDLPPWAVLMVLMVITMTLSDFLNNVATALIAAPIGVSIANTLDVSPDPFLMGVAVAASCAFLTPIGHKNNTIIMGPGNYQFGDYWRMGLILEVIVIAVSVPMIVWVWGF</sequence>
<dbReference type="PANTHER" id="PTHR43652:SF2">
    <property type="entry name" value="BASIC AMINO ACID ANTIPORTER YFCC-RELATED"/>
    <property type="match status" value="1"/>
</dbReference>
<dbReference type="Pfam" id="PF03600">
    <property type="entry name" value="CitMHS"/>
    <property type="match status" value="1"/>
</dbReference>
<dbReference type="RefSeq" id="WP_007199354.1">
    <property type="nucleotide sequence ID" value="NZ_CM002917.1"/>
</dbReference>
<evidence type="ECO:0000256" key="2">
    <source>
        <dbReference type="ARBA" id="ARBA00022448"/>
    </source>
</evidence>
<feature type="transmembrane region" description="Helical" evidence="7">
    <location>
        <begin position="396"/>
        <end position="413"/>
    </location>
</feature>
<dbReference type="PROSITE" id="PS51202">
    <property type="entry name" value="RCK_C"/>
    <property type="match status" value="2"/>
</dbReference>
<feature type="transmembrane region" description="Helical" evidence="7">
    <location>
        <begin position="172"/>
        <end position="194"/>
    </location>
</feature>
<protein>
    <submittedName>
        <fullName evidence="9">Di-and tricarboxylate transporter</fullName>
    </submittedName>
</protein>
<dbReference type="SUPFAM" id="SSF116726">
    <property type="entry name" value="TrkA C-terminal domain-like"/>
    <property type="match status" value="2"/>
</dbReference>
<reference evidence="9 10" key="1">
    <citation type="submission" date="2007-10" db="EMBL/GenBank/DDBJ databases">
        <authorList>
            <person name="Wagner-Dobler I."/>
            <person name="Ferriera S."/>
            <person name="Johnson J."/>
            <person name="Kravitz S."/>
            <person name="Beeson K."/>
            <person name="Sutton G."/>
            <person name="Rogers Y.-H."/>
            <person name="Friedman R."/>
            <person name="Frazier M."/>
            <person name="Venter J.C."/>
        </authorList>
    </citation>
    <scope>NUCLEOTIDE SEQUENCE [LARGE SCALE GENOMIC DNA]</scope>
    <source>
        <strain evidence="9 10">DFL-43</strain>
    </source>
</reference>
<feature type="transmembrane region" description="Helical" evidence="7">
    <location>
        <begin position="481"/>
        <end position="497"/>
    </location>
</feature>
<dbReference type="GO" id="GO:0008324">
    <property type="term" value="F:monoatomic cation transmembrane transporter activity"/>
    <property type="evidence" value="ECO:0007669"/>
    <property type="project" value="InterPro"/>
</dbReference>
<evidence type="ECO:0000313" key="9">
    <source>
        <dbReference type="EMBL" id="EDQ35123.1"/>
    </source>
</evidence>
<gene>
    <name evidence="9" type="ORF">HPDFL43_18052</name>
</gene>
<dbReference type="STRING" id="411684.HPDFL43_18052"/>
<keyword evidence="6 7" id="KW-0472">Membrane</keyword>
<dbReference type="InterPro" id="IPR004680">
    <property type="entry name" value="Cit_transptr-like_dom"/>
</dbReference>
<evidence type="ECO:0000313" key="10">
    <source>
        <dbReference type="Proteomes" id="UP000004291"/>
    </source>
</evidence>
<dbReference type="Gene3D" id="3.30.70.1450">
    <property type="entry name" value="Regulator of K+ conductance, C-terminal domain"/>
    <property type="match status" value="2"/>
</dbReference>
<dbReference type="GO" id="GO:0006813">
    <property type="term" value="P:potassium ion transport"/>
    <property type="evidence" value="ECO:0007669"/>
    <property type="project" value="InterPro"/>
</dbReference>
<evidence type="ECO:0000256" key="3">
    <source>
        <dbReference type="ARBA" id="ARBA00022692"/>
    </source>
</evidence>
<keyword evidence="5 7" id="KW-1133">Transmembrane helix</keyword>
<dbReference type="Pfam" id="PF02080">
    <property type="entry name" value="TrkA_C"/>
    <property type="match status" value="1"/>
</dbReference>